<name>A0A1E7FY25_9STRA</name>
<dbReference type="KEGG" id="fcy:FRACYDRAFT_259284"/>
<dbReference type="EMBL" id="KV784353">
    <property type="protein sequence ID" value="OEU23034.1"/>
    <property type="molecule type" value="Genomic_DNA"/>
</dbReference>
<accession>A0A1E7FY25</accession>
<reference evidence="2 3" key="1">
    <citation type="submission" date="2016-09" db="EMBL/GenBank/DDBJ databases">
        <title>Extensive genetic diversity and differential bi-allelic expression allows diatom success in the polar Southern Ocean.</title>
        <authorList>
            <consortium name="DOE Joint Genome Institute"/>
            <person name="Mock T."/>
            <person name="Otillar R.P."/>
            <person name="Strauss J."/>
            <person name="Dupont C."/>
            <person name="Frickenhaus S."/>
            <person name="Maumus F."/>
            <person name="Mcmullan M."/>
            <person name="Sanges R."/>
            <person name="Schmutz J."/>
            <person name="Toseland A."/>
            <person name="Valas R."/>
            <person name="Veluchamy A."/>
            <person name="Ward B.J."/>
            <person name="Allen A."/>
            <person name="Barry K."/>
            <person name="Falciatore A."/>
            <person name="Ferrante M."/>
            <person name="Fortunato A.E."/>
            <person name="Gloeckner G."/>
            <person name="Gruber A."/>
            <person name="Hipkin R."/>
            <person name="Janech M."/>
            <person name="Kroth P."/>
            <person name="Leese F."/>
            <person name="Lindquist E."/>
            <person name="Lyon B.R."/>
            <person name="Martin J."/>
            <person name="Mayer C."/>
            <person name="Parker M."/>
            <person name="Quesneville H."/>
            <person name="Raymond J."/>
            <person name="Uhlig C."/>
            <person name="Valentin K.U."/>
            <person name="Worden A.Z."/>
            <person name="Armbrust E.V."/>
            <person name="Bowler C."/>
            <person name="Green B."/>
            <person name="Moulton V."/>
            <person name="Van Oosterhout C."/>
            <person name="Grigoriev I."/>
        </authorList>
    </citation>
    <scope>NUCLEOTIDE SEQUENCE [LARGE SCALE GENOMIC DNA]</scope>
    <source>
        <strain evidence="2 3">CCMP1102</strain>
    </source>
</reference>
<feature type="compositionally biased region" description="Basic residues" evidence="1">
    <location>
        <begin position="59"/>
        <end position="91"/>
    </location>
</feature>
<evidence type="ECO:0000313" key="2">
    <source>
        <dbReference type="EMBL" id="OEU23034.1"/>
    </source>
</evidence>
<protein>
    <submittedName>
        <fullName evidence="2">Uncharacterized protein</fullName>
    </submittedName>
</protein>
<evidence type="ECO:0000313" key="3">
    <source>
        <dbReference type="Proteomes" id="UP000095751"/>
    </source>
</evidence>
<keyword evidence="3" id="KW-1185">Reference proteome</keyword>
<evidence type="ECO:0000256" key="1">
    <source>
        <dbReference type="SAM" id="MobiDB-lite"/>
    </source>
</evidence>
<proteinExistence type="predicted"/>
<dbReference type="Proteomes" id="UP000095751">
    <property type="component" value="Unassembled WGS sequence"/>
</dbReference>
<feature type="region of interest" description="Disordered" evidence="1">
    <location>
        <begin position="55"/>
        <end position="97"/>
    </location>
</feature>
<gene>
    <name evidence="2" type="ORF">FRACYDRAFT_259284</name>
</gene>
<dbReference type="OrthoDB" id="50370at2759"/>
<sequence>MRLITALTALSIASIECINAEDASFLSMIGDINMQHSPTFGNDIEIIKKLTKNEETTAHRRLRGGSRKPPKSAKGSRKSRKSAKGSRKAGKSAKSECNPAKIELSDYEQWRAEEGYWIGEYTFLQGDGTPYVSGKWPYPYQSYKGFITGEISGNAYRQRNVFLYPKLDSAVCNDYVTNNATISVVGDGTCGINGNTKVFEADQIATTCSDGGIEGPYQGLSTYTQLVGSDNALLYQVFFPSALLNKYGVPATEDRLYQSQLTTITENPSTGQMYRTRTAQGFNVITGETSFASYYPVISTWS</sequence>
<dbReference type="InParanoid" id="A0A1E7FY25"/>
<organism evidence="2 3">
    <name type="scientific">Fragilariopsis cylindrus CCMP1102</name>
    <dbReference type="NCBI Taxonomy" id="635003"/>
    <lineage>
        <taxon>Eukaryota</taxon>
        <taxon>Sar</taxon>
        <taxon>Stramenopiles</taxon>
        <taxon>Ochrophyta</taxon>
        <taxon>Bacillariophyta</taxon>
        <taxon>Bacillariophyceae</taxon>
        <taxon>Bacillariophycidae</taxon>
        <taxon>Bacillariales</taxon>
        <taxon>Bacillariaceae</taxon>
        <taxon>Fragilariopsis</taxon>
    </lineage>
</organism>
<dbReference type="AlphaFoldDB" id="A0A1E7FY25"/>